<evidence type="ECO:0000313" key="1">
    <source>
        <dbReference type="EMBL" id="KAI0066481.1"/>
    </source>
</evidence>
<dbReference type="EMBL" id="MU277192">
    <property type="protein sequence ID" value="KAI0066481.1"/>
    <property type="molecule type" value="Genomic_DNA"/>
</dbReference>
<organism evidence="1 2">
    <name type="scientific">Artomyces pyxidatus</name>
    <dbReference type="NCBI Taxonomy" id="48021"/>
    <lineage>
        <taxon>Eukaryota</taxon>
        <taxon>Fungi</taxon>
        <taxon>Dikarya</taxon>
        <taxon>Basidiomycota</taxon>
        <taxon>Agaricomycotina</taxon>
        <taxon>Agaricomycetes</taxon>
        <taxon>Russulales</taxon>
        <taxon>Auriscalpiaceae</taxon>
        <taxon>Artomyces</taxon>
    </lineage>
</organism>
<sequence length="762" mass="83995">MGPSILRDPEATHKLLEYVLDSPGGKRTLSRLSRTSKGFCEPGLGLLWKELDSLMPLISLFPNHLFKRARRPGLGLAIMPIPEDWHKILAYGERVRRLTYDESSKSISPSIFPIIEEYRPRTFILPNLTTLIWRAESAAGLDRINLFLNPELQHLVLEIGSRFPQMSTLLADLSLRTRLASLSVSSPTSLPDDFPHLLAPQTELERLALMAPGALSAGIGKWAASLPRLRSLQLDLTGRSGIAVEGFFDEISSGSGYSTPASVGSRDSGVFSGEDVDFSDIKKSALRLTEDRAPISGAFAQLRQLHLTGEVSNVVMFLKHMASPLTQLELVLEDPFDKADWRDLCTLLSQYFGDTLQSLKVSASGASRFNDLVRTTGRAEAVSRRISLEGFATMPRLTRLDIDLPESVLFHNSDLALLAYACPHLEVLRLCPTARFPIAGGPPSLTLDGLAPLLVRCRNLHTVALVVNGDATSDDIFLDHAVSSRSLLRLHLGHSWVRDPLQAAILLSHLIPYADTLKWFHERNRPGFIETHAQGWQRVVDMLPYLQHLRLTERWVAARYEQEPRHLVDQGVDATVTLRDKGVSAHPKMVSTEVQFSPNTTDREVEARPQTCSTSVDATPVFVSEEVDASPPVSEQSVTASPIMVSQEVDAVIATASNYANIMSPEPESSKTYYIPQLYVPPIVSSAISLAWRTMMFGPNIMTARMHDIWALTPFHAHLDKTQASREKAVGGDSNSVAAATEKIPLSPDGENEGITYSTVCI</sequence>
<accession>A0ACB8TDH7</accession>
<name>A0ACB8TDH7_9AGAM</name>
<gene>
    <name evidence="1" type="ORF">BV25DRAFT_1796922</name>
</gene>
<dbReference type="Proteomes" id="UP000814140">
    <property type="component" value="Unassembled WGS sequence"/>
</dbReference>
<reference evidence="1" key="1">
    <citation type="submission" date="2021-03" db="EMBL/GenBank/DDBJ databases">
        <authorList>
            <consortium name="DOE Joint Genome Institute"/>
            <person name="Ahrendt S."/>
            <person name="Looney B.P."/>
            <person name="Miyauchi S."/>
            <person name="Morin E."/>
            <person name="Drula E."/>
            <person name="Courty P.E."/>
            <person name="Chicoki N."/>
            <person name="Fauchery L."/>
            <person name="Kohler A."/>
            <person name="Kuo A."/>
            <person name="Labutti K."/>
            <person name="Pangilinan J."/>
            <person name="Lipzen A."/>
            <person name="Riley R."/>
            <person name="Andreopoulos W."/>
            <person name="He G."/>
            <person name="Johnson J."/>
            <person name="Barry K.W."/>
            <person name="Grigoriev I.V."/>
            <person name="Nagy L."/>
            <person name="Hibbett D."/>
            <person name="Henrissat B."/>
            <person name="Matheny P.B."/>
            <person name="Labbe J."/>
            <person name="Martin F."/>
        </authorList>
    </citation>
    <scope>NUCLEOTIDE SEQUENCE</scope>
    <source>
        <strain evidence="1">HHB10654</strain>
    </source>
</reference>
<evidence type="ECO:0000313" key="2">
    <source>
        <dbReference type="Proteomes" id="UP000814140"/>
    </source>
</evidence>
<comment type="caution">
    <text evidence="1">The sequence shown here is derived from an EMBL/GenBank/DDBJ whole genome shotgun (WGS) entry which is preliminary data.</text>
</comment>
<proteinExistence type="predicted"/>
<protein>
    <submittedName>
        <fullName evidence="1">Uncharacterized protein</fullName>
    </submittedName>
</protein>
<keyword evidence="2" id="KW-1185">Reference proteome</keyword>
<reference evidence="1" key="2">
    <citation type="journal article" date="2022" name="New Phytol.">
        <title>Evolutionary transition to the ectomycorrhizal habit in the genomes of a hyperdiverse lineage of mushroom-forming fungi.</title>
        <authorList>
            <person name="Looney B."/>
            <person name="Miyauchi S."/>
            <person name="Morin E."/>
            <person name="Drula E."/>
            <person name="Courty P.E."/>
            <person name="Kohler A."/>
            <person name="Kuo A."/>
            <person name="LaButti K."/>
            <person name="Pangilinan J."/>
            <person name="Lipzen A."/>
            <person name="Riley R."/>
            <person name="Andreopoulos W."/>
            <person name="He G."/>
            <person name="Johnson J."/>
            <person name="Nolan M."/>
            <person name="Tritt A."/>
            <person name="Barry K.W."/>
            <person name="Grigoriev I.V."/>
            <person name="Nagy L.G."/>
            <person name="Hibbett D."/>
            <person name="Henrissat B."/>
            <person name="Matheny P.B."/>
            <person name="Labbe J."/>
            <person name="Martin F.M."/>
        </authorList>
    </citation>
    <scope>NUCLEOTIDE SEQUENCE</scope>
    <source>
        <strain evidence="1">HHB10654</strain>
    </source>
</reference>